<dbReference type="Proteomes" id="UP000067111">
    <property type="component" value="Unassembled WGS sequence"/>
</dbReference>
<organism evidence="1 2">
    <name type="scientific">Pseudomonas palleroniana</name>
    <dbReference type="NCBI Taxonomy" id="191390"/>
    <lineage>
        <taxon>Bacteria</taxon>
        <taxon>Pseudomonadati</taxon>
        <taxon>Pseudomonadota</taxon>
        <taxon>Gammaproteobacteria</taxon>
        <taxon>Pseudomonadales</taxon>
        <taxon>Pseudomonadaceae</taxon>
        <taxon>Pseudomonas</taxon>
    </lineage>
</organism>
<reference evidence="2" key="1">
    <citation type="submission" date="2016-01" db="EMBL/GenBank/DDBJ databases">
        <authorList>
            <person name="Gamez R.M."/>
            <person name="Rodriguez F."/>
            <person name="Bernal J.F."/>
            <person name="Agarwala R."/>
            <person name="Landsman D."/>
            <person name="Marino-Ramirez L."/>
        </authorList>
    </citation>
    <scope>NUCLEOTIDE SEQUENCE [LARGE SCALE GENOMIC DNA]</scope>
    <source>
        <strain evidence="2">Ps006</strain>
    </source>
</reference>
<evidence type="ECO:0000313" key="1">
    <source>
        <dbReference type="EMBL" id="KWU51549.1"/>
    </source>
</evidence>
<comment type="caution">
    <text evidence="1">The sequence shown here is derived from an EMBL/GenBank/DDBJ whole genome shotgun (WGS) entry which is preliminary data.</text>
</comment>
<gene>
    <name evidence="1" type="ORF">AWV77_05830</name>
</gene>
<dbReference type="EMBL" id="LRMR01000006">
    <property type="protein sequence ID" value="KWU51549.1"/>
    <property type="molecule type" value="Genomic_DNA"/>
</dbReference>
<dbReference type="RefSeq" id="WP_060753341.1">
    <property type="nucleotide sequence ID" value="NZ_CP092411.1"/>
</dbReference>
<sequence length="145" mass="16092">MTFPKVGFDKAEWQTTKTKLVESDAHVLVLKDHKADFFRAKIVSGSKSNTSIYRGFLPSRERLHWSYGQELLDGLHQFDVAALPQFEYVDSDGFSYFSSGSGTLVVNVENQADGSFLHQGMLMNAACSGSNGNAVVNCTYLLHDF</sequence>
<protein>
    <submittedName>
        <fullName evidence="1">Uncharacterized protein</fullName>
    </submittedName>
</protein>
<accession>A0A0X7K7D1</accession>
<proteinExistence type="predicted"/>
<evidence type="ECO:0000313" key="2">
    <source>
        <dbReference type="Proteomes" id="UP000067111"/>
    </source>
</evidence>
<dbReference type="GeneID" id="97919338"/>
<name>A0A0X7K7D1_9PSED</name>
<dbReference type="AlphaFoldDB" id="A0A0X7K7D1"/>